<evidence type="ECO:0000313" key="1">
    <source>
        <dbReference type="EMBL" id="QFW55138.1"/>
    </source>
</evidence>
<proteinExistence type="predicted"/>
<name>A0A5P9U3N9_9BETA</name>
<organism evidence="1">
    <name type="scientific">Human betaherpesvirus 6</name>
    <dbReference type="NCBI Taxonomy" id="10368"/>
    <lineage>
        <taxon>Viruses</taxon>
        <taxon>Duplodnaviria</taxon>
        <taxon>Heunggongvirae</taxon>
        <taxon>Peploviricota</taxon>
        <taxon>Herviviricetes</taxon>
        <taxon>Herpesvirales</taxon>
        <taxon>Orthoherpesviridae</taxon>
        <taxon>Betaherpesvirinae</taxon>
        <taxon>Roseolovirus</taxon>
    </lineage>
</organism>
<dbReference type="EMBL" id="KY315527">
    <property type="protein sequence ID" value="QFW55138.1"/>
    <property type="molecule type" value="Genomic_DNA"/>
</dbReference>
<sequence length="30" mass="3468">MRKTGTAVASLAVFRVLVRMNRKDFNRNIC</sequence>
<protein>
    <submittedName>
        <fullName evidence="1">Uncharacterized protein</fullName>
    </submittedName>
</protein>
<accession>A0A5P9U3N9</accession>
<reference evidence="1" key="1">
    <citation type="journal article" date="2018" name="BMC Genomics">
        <title>Comparative genomic, transcriptomic, and proteomic reannotation of human herpesvirus 6.</title>
        <authorList>
            <person name="Greninger A.L."/>
            <person name="Knudsen G.M."/>
            <person name="Roychoudhury P."/>
            <person name="Hanson D.J."/>
            <person name="Sedlak R.H."/>
            <person name="Xie H."/>
            <person name="Guan J."/>
            <person name="Nguyen T."/>
            <person name="Peddu V."/>
            <person name="Boeckh M."/>
            <person name="Huang M.L."/>
            <person name="Cook L."/>
            <person name="Depledge D.P."/>
            <person name="Zerr D.M."/>
            <person name="Koelle D.M."/>
            <person name="Gantt S."/>
            <person name="Yoshikawa T."/>
            <person name="Caserta M."/>
            <person name="Hill J.A."/>
            <person name="Jerome K.R."/>
        </authorList>
    </citation>
    <scope>NUCLEOTIDE SEQUENCE</scope>
    <source>
        <strain evidence="1">HP8H1</strain>
    </source>
</reference>